<accession>A0A150GSX1</accession>
<dbReference type="AlphaFoldDB" id="A0A150GSX1"/>
<evidence type="ECO:0000256" key="1">
    <source>
        <dbReference type="SAM" id="MobiDB-lite"/>
    </source>
</evidence>
<comment type="caution">
    <text evidence="2">The sequence shown here is derived from an EMBL/GenBank/DDBJ whole genome shotgun (WGS) entry which is preliminary data.</text>
</comment>
<protein>
    <submittedName>
        <fullName evidence="2">Uncharacterized protein</fullName>
    </submittedName>
</protein>
<evidence type="ECO:0000313" key="3">
    <source>
        <dbReference type="Proteomes" id="UP000075714"/>
    </source>
</evidence>
<keyword evidence="3" id="KW-1185">Reference proteome</keyword>
<proteinExistence type="predicted"/>
<dbReference type="OrthoDB" id="550860at2759"/>
<dbReference type="Proteomes" id="UP000075714">
    <property type="component" value="Unassembled WGS sequence"/>
</dbReference>
<reference evidence="3" key="1">
    <citation type="journal article" date="2016" name="Nat. Commun.">
        <title>The Gonium pectorale genome demonstrates co-option of cell cycle regulation during the evolution of multicellularity.</title>
        <authorList>
            <person name="Hanschen E.R."/>
            <person name="Marriage T.N."/>
            <person name="Ferris P.J."/>
            <person name="Hamaji T."/>
            <person name="Toyoda A."/>
            <person name="Fujiyama A."/>
            <person name="Neme R."/>
            <person name="Noguchi H."/>
            <person name="Minakuchi Y."/>
            <person name="Suzuki M."/>
            <person name="Kawai-Toyooka H."/>
            <person name="Smith D.R."/>
            <person name="Sparks H."/>
            <person name="Anderson J."/>
            <person name="Bakaric R."/>
            <person name="Luria V."/>
            <person name="Karger A."/>
            <person name="Kirschner M.W."/>
            <person name="Durand P.M."/>
            <person name="Michod R.E."/>
            <person name="Nozaki H."/>
            <person name="Olson B.J."/>
        </authorList>
    </citation>
    <scope>NUCLEOTIDE SEQUENCE [LARGE SCALE GENOMIC DNA]</scope>
    <source>
        <strain evidence="3">NIES-2863</strain>
    </source>
</reference>
<organism evidence="2 3">
    <name type="scientific">Gonium pectorale</name>
    <name type="common">Green alga</name>
    <dbReference type="NCBI Taxonomy" id="33097"/>
    <lineage>
        <taxon>Eukaryota</taxon>
        <taxon>Viridiplantae</taxon>
        <taxon>Chlorophyta</taxon>
        <taxon>core chlorophytes</taxon>
        <taxon>Chlorophyceae</taxon>
        <taxon>CS clade</taxon>
        <taxon>Chlamydomonadales</taxon>
        <taxon>Volvocaceae</taxon>
        <taxon>Gonium</taxon>
    </lineage>
</organism>
<name>A0A150GSX1_GONPE</name>
<feature type="region of interest" description="Disordered" evidence="1">
    <location>
        <begin position="166"/>
        <end position="225"/>
    </location>
</feature>
<dbReference type="EMBL" id="LSYV01000009">
    <property type="protein sequence ID" value="KXZ52874.1"/>
    <property type="molecule type" value="Genomic_DNA"/>
</dbReference>
<feature type="compositionally biased region" description="Low complexity" evidence="1">
    <location>
        <begin position="209"/>
        <end position="225"/>
    </location>
</feature>
<sequence>MLAQLAALEALRLAWEAHARRQHEGNPAGSSARSGGDEALAAALQQQHPASMGLRDIADVLQLLGLLNLMPRYEWLTAAREQLRAALVQAEGEATAVAATLGGQDGSEQEVARRLDDLRMLSDVAGELVKLCWEADGQQAASSGSAEHGDAGEVVSEAARCVTNAGAHSSSSSSDGGGSEAAVPAAGDVCEPQDAVPGTSVLDSASDGQATAEAPDVEAAAEPPEQEQLLVVDSHAQEAVAAPQPSVRPEELEPRSELWEAALAMDEQQQRQDAELVEQHRGDPEAALARLQAELLAARGLERFSGAAGALGDFGSAAVAADAAIAELSSLLADITRGNVGVGAQPGALAGGRPTVTAARLAAMVGAAGALRPVLPSQLLTAAARLLAAMREGVAVEHVAAVVHACSAAGFRPPVQQLDQLALQALSDASRRLAALEPEVSPAAVMAADDAAAEAAEAASSAAATAAAATARALHTAAHNLVRLGCALNDKQFAVWAEAVAQRPLALTPVELVQLLEACCQRGFRLRTGGDATARAGSAALLAAALAPSRLGLLSAREAAAVAHFAVQQGASLAGPPGRAVLSHLAPLLVELPPAQLASLLPVLHAAGALPVPSASTAAWLSAHSAALLPAAEDLGAEQLLPLLRSYVTLPYAPPPLLLLGVALALEARLRSTPVPVALEGLELLLCRLRFQPNEGLAAALREDFMLRLMLLATKPRQPHVQMQMQPQQQLGGGGGAGLTAAQRLRALDVLAAARVRPHPAQLAALLDLEFATGDGTMAALGGEELARLLWHCVRFRGLPSWRFVGEWLQASAQAMQQEVTAAAGAASIGPGALVRVGWCLAQMGVRPDRSWRRVYQAALLAAMPELGAEELSLAAHSVQGLRGRPGAEWLEGLAAAAQARMDELDAASAVRLLHFVAAAEMKPAKEWMQAFFIRTLPYLSVEGIAAAGRPAASPRTASAFAPDHVVLLLRALSQLGFRPPQPWLDGALERLRTEAASLSPACFPIALSALARLCPDVAAEQGPGSAVDAIVKAAHDRRESFGEVEIRWFLETLGCHYPSYALPRSAEDNLLGVLRRREAAGAAGSGAGGVGQDGGHGADVAMALGDVVSEGWLQWPRTGVEV</sequence>
<gene>
    <name evidence="2" type="ORF">GPECTOR_8g255</name>
</gene>
<evidence type="ECO:0000313" key="2">
    <source>
        <dbReference type="EMBL" id="KXZ52874.1"/>
    </source>
</evidence>